<comment type="catalytic activity">
    <reaction evidence="9">
        <text>Hydrolysis of dipeptides, preferentially hydrophobic dipeptides including prolyl amino acids.</text>
        <dbReference type="EC" id="3.4.13.18"/>
    </reaction>
</comment>
<dbReference type="NCBIfam" id="TIGR01893">
    <property type="entry name" value="aa-his-dipept"/>
    <property type="match status" value="1"/>
</dbReference>
<feature type="domain" description="Peptidase M20 dimerisation" evidence="18">
    <location>
        <begin position="210"/>
        <end position="293"/>
    </location>
</feature>
<comment type="caution">
    <text evidence="19">The sequence shown here is derived from an EMBL/GenBank/DDBJ whole genome shotgun (WGS) entry which is preliminary data.</text>
</comment>
<keyword evidence="6" id="KW-0862">Zinc</keyword>
<evidence type="ECO:0000256" key="9">
    <source>
        <dbReference type="ARBA" id="ARBA00036421"/>
    </source>
</evidence>
<evidence type="ECO:0000256" key="12">
    <source>
        <dbReference type="ARBA" id="ARBA00061423"/>
    </source>
</evidence>
<dbReference type="Pfam" id="PF01546">
    <property type="entry name" value="Peptidase_M20"/>
    <property type="match status" value="1"/>
</dbReference>
<evidence type="ECO:0000256" key="2">
    <source>
        <dbReference type="ARBA" id="ARBA00001947"/>
    </source>
</evidence>
<evidence type="ECO:0000313" key="20">
    <source>
        <dbReference type="Proteomes" id="UP000660047"/>
    </source>
</evidence>
<keyword evidence="3" id="KW-0645">Protease</keyword>
<evidence type="ECO:0000256" key="17">
    <source>
        <dbReference type="ARBA" id="ARBA00078074"/>
    </source>
</evidence>
<dbReference type="FunFam" id="3.40.630.10:FF:000015">
    <property type="entry name" value="Aminoacyl-histidine dipeptidase PepD"/>
    <property type="match status" value="1"/>
</dbReference>
<dbReference type="GO" id="GO:0070573">
    <property type="term" value="F:metallodipeptidase activity"/>
    <property type="evidence" value="ECO:0007669"/>
    <property type="project" value="TreeGrafter"/>
</dbReference>
<protein>
    <recommendedName>
        <fullName evidence="13">Cytosol non-specific dipeptidase</fullName>
        <ecNumber evidence="10">3.4.13.18</ecNumber>
    </recommendedName>
    <alternativeName>
        <fullName evidence="16">Aminoacyl-histidine dipeptidase</fullName>
    </alternativeName>
    <alternativeName>
        <fullName evidence="15">Beta-alanyl-histidine dipeptidase</fullName>
    </alternativeName>
    <alternativeName>
        <fullName evidence="14">Carnosinase</fullName>
    </alternativeName>
    <alternativeName>
        <fullName evidence="11">Peptidase D</fullName>
    </alternativeName>
    <alternativeName>
        <fullName evidence="17">Xaa-His dipeptidase</fullName>
    </alternativeName>
</protein>
<evidence type="ECO:0000256" key="10">
    <source>
        <dbReference type="ARBA" id="ARBA00038976"/>
    </source>
</evidence>
<dbReference type="PANTHER" id="PTHR43501:SF1">
    <property type="entry name" value="CYTOSOL NON-SPECIFIC DIPEPTIDASE"/>
    <property type="match status" value="1"/>
</dbReference>
<dbReference type="EC" id="3.4.13.18" evidence="10"/>
<comment type="similarity">
    <text evidence="12">Belongs to the peptidase M20C family.</text>
</comment>
<dbReference type="InterPro" id="IPR011650">
    <property type="entry name" value="Peptidase_M20_dimer"/>
</dbReference>
<evidence type="ECO:0000259" key="18">
    <source>
        <dbReference type="Pfam" id="PF07687"/>
    </source>
</evidence>
<dbReference type="PRINTS" id="PR00934">
    <property type="entry name" value="XHISDIPTASE"/>
</dbReference>
<gene>
    <name evidence="19" type="ORF">COEU31_12760</name>
</gene>
<dbReference type="GO" id="GO:0005829">
    <property type="term" value="C:cytosol"/>
    <property type="evidence" value="ECO:0007669"/>
    <property type="project" value="TreeGrafter"/>
</dbReference>
<dbReference type="InterPro" id="IPR002933">
    <property type="entry name" value="Peptidase_M20"/>
</dbReference>
<dbReference type="AlphaFoldDB" id="A0AAI9K252"/>
<dbReference type="RefSeq" id="WP_055222376.1">
    <property type="nucleotide sequence ID" value="NZ_BLYL01000006.1"/>
</dbReference>
<dbReference type="GO" id="GO:0006508">
    <property type="term" value="P:proteolysis"/>
    <property type="evidence" value="ECO:0007669"/>
    <property type="project" value="UniProtKB-KW"/>
</dbReference>
<reference evidence="19" key="1">
    <citation type="submission" date="2020-06" db="EMBL/GenBank/DDBJ databases">
        <title>Characterization of fructooligosaccharide metabolism and fructooligosaccharide-degrading enzymes in human commensal butyrate producers.</title>
        <authorList>
            <person name="Tanno H."/>
            <person name="Fujii T."/>
            <person name="Hirano K."/>
            <person name="Maeno S."/>
            <person name="Tonozuka T."/>
            <person name="Sakamoto M."/>
            <person name="Ohkuma M."/>
            <person name="Tochio T."/>
            <person name="Endo A."/>
        </authorList>
    </citation>
    <scope>NUCLEOTIDE SEQUENCE</scope>
    <source>
        <strain evidence="19">JCM 31265</strain>
    </source>
</reference>
<dbReference type="Pfam" id="PF07687">
    <property type="entry name" value="M20_dimer"/>
    <property type="match status" value="1"/>
</dbReference>
<keyword evidence="7" id="KW-0482">Metalloprotease</keyword>
<dbReference type="FunFam" id="3.40.630.10:FF:000072">
    <property type="entry name" value="Aminoacyl-histidine dipeptidase"/>
    <property type="match status" value="1"/>
</dbReference>
<dbReference type="CDD" id="cd03890">
    <property type="entry name" value="M20_pepD"/>
    <property type="match status" value="1"/>
</dbReference>
<dbReference type="Proteomes" id="UP000660047">
    <property type="component" value="Unassembled WGS sequence"/>
</dbReference>
<dbReference type="Gene3D" id="3.40.630.10">
    <property type="entry name" value="Zn peptidases"/>
    <property type="match status" value="2"/>
</dbReference>
<evidence type="ECO:0000256" key="13">
    <source>
        <dbReference type="ARBA" id="ARBA00071271"/>
    </source>
</evidence>
<name>A0AAI9K252_9FIRM</name>
<dbReference type="InterPro" id="IPR001160">
    <property type="entry name" value="Peptidase_M20C"/>
</dbReference>
<evidence type="ECO:0000256" key="14">
    <source>
        <dbReference type="ARBA" id="ARBA00075285"/>
    </source>
</evidence>
<proteinExistence type="inferred from homology"/>
<keyword evidence="8" id="KW-0170">Cobalt</keyword>
<keyword evidence="4" id="KW-0479">Metal-binding</keyword>
<evidence type="ECO:0000256" key="7">
    <source>
        <dbReference type="ARBA" id="ARBA00023049"/>
    </source>
</evidence>
<evidence type="ECO:0000256" key="5">
    <source>
        <dbReference type="ARBA" id="ARBA00022801"/>
    </source>
</evidence>
<dbReference type="EMBL" id="BLYL01000006">
    <property type="protein sequence ID" value="GFO94230.1"/>
    <property type="molecule type" value="Genomic_DNA"/>
</dbReference>
<sequence>MGVLSNIEPYGVFRFFEEICGIPHGSSDTKKISDYLVKFAIDKNLRYIQDESNNVIIFKDGTAGYEDSAPVMLQGHMDMVCEKDVDCDIDFERDGLRLVLEDGVISADGTTLGGDDGIAVAFALAILDADDIPHPPIECVFTVDEEIGMLGAAAIDCSPLKSRIMLNLDSEDEGYLLVSCAGGACATCHIPVEYENAEDDHLVVKIIVEGLTGGHSGVEIIKQRANADKQLARLLYNIGRDVPYRLISIQGGLKDNAIPNKAEAYVGIDPEDVDNFVKSAEKNENILRHEFGNTDPELVVKVETDLSDDLGSYNNADDVQNDMYGRTMINRVMTEKSSDIVIRSLMMMPNGIQKMSNDIEGLVQTSLNLGILNTTEDEVTASFSVRSSVQSEKENLIDQLRCVSVSAGGSLEVQGDYPAWEYRHDSPLRDIMVDVFEEQYGRKPVIQAIHAGVECGLFAGKMPGLDCVSFGPDMKNIHTSRESMDVASVQRTWRYTLGILEKLK</sequence>
<evidence type="ECO:0000256" key="16">
    <source>
        <dbReference type="ARBA" id="ARBA00077688"/>
    </source>
</evidence>
<accession>A0AAI9K252</accession>
<dbReference type="SUPFAM" id="SSF53187">
    <property type="entry name" value="Zn-dependent exopeptidases"/>
    <property type="match status" value="1"/>
</dbReference>
<organism evidence="19 20">
    <name type="scientific">Coprococcus eutactus</name>
    <dbReference type="NCBI Taxonomy" id="33043"/>
    <lineage>
        <taxon>Bacteria</taxon>
        <taxon>Bacillati</taxon>
        <taxon>Bacillota</taxon>
        <taxon>Clostridia</taxon>
        <taxon>Lachnospirales</taxon>
        <taxon>Lachnospiraceae</taxon>
        <taxon>Coprococcus</taxon>
    </lineage>
</organism>
<dbReference type="PANTHER" id="PTHR43501">
    <property type="entry name" value="CYTOSOL NON-SPECIFIC DIPEPTIDASE"/>
    <property type="match status" value="1"/>
</dbReference>
<evidence type="ECO:0000256" key="4">
    <source>
        <dbReference type="ARBA" id="ARBA00022723"/>
    </source>
</evidence>
<comment type="cofactor">
    <cofactor evidence="1">
        <name>Co(2+)</name>
        <dbReference type="ChEBI" id="CHEBI:48828"/>
    </cofactor>
</comment>
<evidence type="ECO:0000256" key="6">
    <source>
        <dbReference type="ARBA" id="ARBA00022833"/>
    </source>
</evidence>
<comment type="cofactor">
    <cofactor evidence="2">
        <name>Zn(2+)</name>
        <dbReference type="ChEBI" id="CHEBI:29105"/>
    </cofactor>
</comment>
<evidence type="ECO:0000313" key="19">
    <source>
        <dbReference type="EMBL" id="GFO94230.1"/>
    </source>
</evidence>
<evidence type="ECO:0000256" key="15">
    <source>
        <dbReference type="ARBA" id="ARBA00076004"/>
    </source>
</evidence>
<evidence type="ECO:0000256" key="8">
    <source>
        <dbReference type="ARBA" id="ARBA00023285"/>
    </source>
</evidence>
<evidence type="ECO:0000256" key="11">
    <source>
        <dbReference type="ARBA" id="ARBA00044252"/>
    </source>
</evidence>
<keyword evidence="5" id="KW-0378">Hydrolase</keyword>
<evidence type="ECO:0000256" key="1">
    <source>
        <dbReference type="ARBA" id="ARBA00001941"/>
    </source>
</evidence>
<dbReference type="PIRSF" id="PIRSF016599">
    <property type="entry name" value="Xaa-His_dipept"/>
    <property type="match status" value="1"/>
</dbReference>
<evidence type="ECO:0000256" key="3">
    <source>
        <dbReference type="ARBA" id="ARBA00022670"/>
    </source>
</evidence>
<dbReference type="GO" id="GO:0046872">
    <property type="term" value="F:metal ion binding"/>
    <property type="evidence" value="ECO:0007669"/>
    <property type="project" value="UniProtKB-KW"/>
</dbReference>